<organism evidence="1">
    <name type="scientific">Solanum lycopersicum</name>
    <name type="common">Tomato</name>
    <name type="synonym">Lycopersicon esculentum</name>
    <dbReference type="NCBI Taxonomy" id="4081"/>
    <lineage>
        <taxon>Eukaryota</taxon>
        <taxon>Viridiplantae</taxon>
        <taxon>Streptophyta</taxon>
        <taxon>Embryophyta</taxon>
        <taxon>Tracheophyta</taxon>
        <taxon>Spermatophyta</taxon>
        <taxon>Magnoliopsida</taxon>
        <taxon>eudicotyledons</taxon>
        <taxon>Gunneridae</taxon>
        <taxon>Pentapetalae</taxon>
        <taxon>asterids</taxon>
        <taxon>lamiids</taxon>
        <taxon>Solanales</taxon>
        <taxon>Solanaceae</taxon>
        <taxon>Solanoideae</taxon>
        <taxon>Solaneae</taxon>
        <taxon>Solanum</taxon>
        <taxon>Solanum subgen. Lycopersicon</taxon>
    </lineage>
</organism>
<reference evidence="1" key="1">
    <citation type="journal article" date="2012" name="Nature">
        <title>The tomato genome sequence provides insights into fleshy fruit evolution.</title>
        <authorList>
            <consortium name="Tomato Genome Consortium"/>
        </authorList>
    </citation>
    <scope>NUCLEOTIDE SEQUENCE [LARGE SCALE GENOMIC DNA]</scope>
    <source>
        <strain evidence="1">cv. Heinz 1706</strain>
    </source>
</reference>
<dbReference type="EnsemblPlants" id="Solyc10g053980.2.1">
    <property type="protein sequence ID" value="Solyc10g053980.2.1"/>
    <property type="gene ID" value="Solyc10g053980.2"/>
</dbReference>
<keyword evidence="2" id="KW-1185">Reference proteome</keyword>
<accession>A0A3Q7IHZ7</accession>
<name>A0A3Q7IHZ7_SOLLC</name>
<dbReference type="Proteomes" id="UP000004994">
    <property type="component" value="Chromosome 10"/>
</dbReference>
<dbReference type="AlphaFoldDB" id="A0A3Q7IHZ7"/>
<evidence type="ECO:0000313" key="2">
    <source>
        <dbReference type="Proteomes" id="UP000004994"/>
    </source>
</evidence>
<reference evidence="1" key="2">
    <citation type="submission" date="2019-01" db="UniProtKB">
        <authorList>
            <consortium name="EnsemblPlants"/>
        </authorList>
    </citation>
    <scope>IDENTIFICATION</scope>
    <source>
        <strain evidence="1">cv. Heinz 1706</strain>
    </source>
</reference>
<evidence type="ECO:0000313" key="1">
    <source>
        <dbReference type="EnsemblPlants" id="Solyc10g053980.2.1"/>
    </source>
</evidence>
<proteinExistence type="predicted"/>
<dbReference type="InParanoid" id="A0A3Q7IHZ7"/>
<sequence length="52" mass="6266">MSQEHFYPLYLHCGHVSVCRSNLCLNLHLHLWIFQCPSKMLINFFFLLPIFI</sequence>
<dbReference type="Gramene" id="Solyc10g053980.2.1">
    <property type="protein sequence ID" value="Solyc10g053980.2.1"/>
    <property type="gene ID" value="Solyc10g053980.2"/>
</dbReference>
<protein>
    <submittedName>
        <fullName evidence="1">Uncharacterized protein</fullName>
    </submittedName>
</protein>
<dbReference type="PaxDb" id="4081-Solyc10g053980.1.1"/>